<dbReference type="GO" id="GO:0007178">
    <property type="term" value="P:cell surface receptor protein serine/threonine kinase signaling pathway"/>
    <property type="evidence" value="ECO:0007669"/>
    <property type="project" value="TreeGrafter"/>
</dbReference>
<dbReference type="InterPro" id="IPR046448">
    <property type="entry name" value="ECSIT_N"/>
</dbReference>
<dbReference type="InterPro" id="IPR010418">
    <property type="entry name" value="ECSIT"/>
</dbReference>
<dbReference type="GO" id="GO:0045087">
    <property type="term" value="P:innate immune response"/>
    <property type="evidence" value="ECO:0007669"/>
    <property type="project" value="TreeGrafter"/>
</dbReference>
<dbReference type="GO" id="GO:0005739">
    <property type="term" value="C:mitochondrion"/>
    <property type="evidence" value="ECO:0007669"/>
    <property type="project" value="TreeGrafter"/>
</dbReference>
<protein>
    <submittedName>
        <fullName evidence="1">Uncharacterized protein</fullName>
    </submittedName>
</protein>
<dbReference type="Proteomes" id="UP000269396">
    <property type="component" value="Unassembled WGS sequence"/>
</dbReference>
<dbReference type="STRING" id="31246.A0A183Q811"/>
<evidence type="ECO:0000313" key="2">
    <source>
        <dbReference type="Proteomes" id="UP000269396"/>
    </source>
</evidence>
<dbReference type="PANTHER" id="PTHR13113:SF1">
    <property type="entry name" value="EVOLUTIONARILY CONSERVED SIGNALING INTERMEDIATE IN TOLL PATHWAY, MITOCHONDRIAL"/>
    <property type="match status" value="1"/>
</dbReference>
<dbReference type="Pfam" id="PF06239">
    <property type="entry name" value="ECSIT_N"/>
    <property type="match status" value="1"/>
</dbReference>
<evidence type="ECO:0000313" key="1">
    <source>
        <dbReference type="EMBL" id="VDP88356.1"/>
    </source>
</evidence>
<name>A0A183Q811_9TREM</name>
<proteinExistence type="predicted"/>
<organism evidence="1 2">
    <name type="scientific">Schistosoma mattheei</name>
    <dbReference type="NCBI Taxonomy" id="31246"/>
    <lineage>
        <taxon>Eukaryota</taxon>
        <taxon>Metazoa</taxon>
        <taxon>Spiralia</taxon>
        <taxon>Lophotrochozoa</taxon>
        <taxon>Platyhelminthes</taxon>
        <taxon>Trematoda</taxon>
        <taxon>Digenea</taxon>
        <taxon>Strigeidida</taxon>
        <taxon>Schistosomatoidea</taxon>
        <taxon>Schistosomatidae</taxon>
        <taxon>Schistosoma</taxon>
    </lineage>
</organism>
<keyword evidence="2" id="KW-1185">Reference proteome</keyword>
<dbReference type="EMBL" id="UZAL01053983">
    <property type="protein sequence ID" value="VDP88356.1"/>
    <property type="molecule type" value="Genomic_DNA"/>
</dbReference>
<reference evidence="1 2" key="1">
    <citation type="submission" date="2018-11" db="EMBL/GenBank/DDBJ databases">
        <authorList>
            <consortium name="Pathogen Informatics"/>
        </authorList>
    </citation>
    <scope>NUCLEOTIDE SEQUENCE [LARGE SCALE GENOMIC DNA]</scope>
    <source>
        <strain>Denwood</strain>
        <strain evidence="2">Zambia</strain>
    </source>
</reference>
<sequence>MFIQRSGPSRKGFTSFIENALTKMPEYEVADDLDCYKAVIRLFPTGRMVVKRFLQADFGHFPKQQQVMIDILSQMSRYRELNLFIP</sequence>
<dbReference type="PANTHER" id="PTHR13113">
    <property type="entry name" value="ECSIT EVOLUTIONARILY CONSERVED SIGNALING INTERMEDIATE IN TOLL PATHWAYS"/>
    <property type="match status" value="1"/>
</dbReference>
<accession>A0A183Q811</accession>
<gene>
    <name evidence="1" type="ORF">SMTD_LOCUS22747</name>
</gene>
<dbReference type="AlphaFoldDB" id="A0A183Q811"/>